<name>A0ABT3T8M0_9GAMM</name>
<keyword evidence="2" id="KW-0521">NADP</keyword>
<proteinExistence type="inferred from homology"/>
<dbReference type="InterPro" id="IPR051164">
    <property type="entry name" value="NmrA-like_oxidored"/>
</dbReference>
<dbReference type="EMBL" id="SHNO01000001">
    <property type="protein sequence ID" value="MCX2978626.1"/>
    <property type="molecule type" value="Genomic_DNA"/>
</dbReference>
<evidence type="ECO:0000313" key="4">
    <source>
        <dbReference type="EMBL" id="MCX2978626.1"/>
    </source>
</evidence>
<dbReference type="Pfam" id="PF05368">
    <property type="entry name" value="NmrA"/>
    <property type="match status" value="1"/>
</dbReference>
<comment type="caution">
    <text evidence="4">The sequence shown here is derived from an EMBL/GenBank/DDBJ whole genome shotgun (WGS) entry which is preliminary data.</text>
</comment>
<evidence type="ECO:0000313" key="5">
    <source>
        <dbReference type="Proteomes" id="UP001143304"/>
    </source>
</evidence>
<dbReference type="PANTHER" id="PTHR42748:SF7">
    <property type="entry name" value="NMRA LIKE REDOX SENSOR 1-RELATED"/>
    <property type="match status" value="1"/>
</dbReference>
<organism evidence="4 5">
    <name type="scientific">Candidatus Marimicrobium litorale</name>
    <dbReference type="NCBI Taxonomy" id="2518991"/>
    <lineage>
        <taxon>Bacteria</taxon>
        <taxon>Pseudomonadati</taxon>
        <taxon>Pseudomonadota</taxon>
        <taxon>Gammaproteobacteria</taxon>
        <taxon>Cellvibrionales</taxon>
        <taxon>Halieaceae</taxon>
        <taxon>Marimicrobium</taxon>
    </lineage>
</organism>
<dbReference type="RefSeq" id="WP_279250322.1">
    <property type="nucleotide sequence ID" value="NZ_SHNO01000001.1"/>
</dbReference>
<reference evidence="4" key="1">
    <citation type="submission" date="2019-02" db="EMBL/GenBank/DDBJ databases">
        <authorList>
            <person name="Li S.-H."/>
        </authorList>
    </citation>
    <scope>NUCLEOTIDE SEQUENCE</scope>
    <source>
        <strain evidence="4">IMCC11814</strain>
    </source>
</reference>
<dbReference type="Proteomes" id="UP001143304">
    <property type="component" value="Unassembled WGS sequence"/>
</dbReference>
<feature type="domain" description="NmrA-like" evidence="3">
    <location>
        <begin position="4"/>
        <end position="239"/>
    </location>
</feature>
<dbReference type="InterPro" id="IPR036291">
    <property type="entry name" value="NAD(P)-bd_dom_sf"/>
</dbReference>
<sequence>MPEDIITVFGASGRQGLAQVRQLVACGYRVRAVTRSPDTYSSANLTGVTAVFADYNDTSSLVRACAGSRGVFFTHPMFEDALHVNSHIARVATAAKEADVERLVYNTSSWVPDTPCGEPNYDGNLVREDIFAVSGTPFTIIRPVLFMDNLLTNWVKPGLIHEGLYRYPHKATMCANWICLDDVAKFMIAALNRDDLAGERIVVGGPQALSPLDIAEALSQAIGKPIRYQYITPRKYGELMYDLFKHVSSLSREDYASALDAFYIYNNEQDGLPFQVDMAPVLRRIPVKLTPFSDWAKQQDWTLRKAGPSGG</sequence>
<dbReference type="PANTHER" id="PTHR42748">
    <property type="entry name" value="NITROGEN METABOLITE REPRESSION PROTEIN NMRA FAMILY MEMBER"/>
    <property type="match status" value="1"/>
</dbReference>
<comment type="similarity">
    <text evidence="1">Belongs to the NmrA-type oxidoreductase family.</text>
</comment>
<gene>
    <name evidence="4" type="ORF">EYC82_14760</name>
</gene>
<dbReference type="SUPFAM" id="SSF51735">
    <property type="entry name" value="NAD(P)-binding Rossmann-fold domains"/>
    <property type="match status" value="1"/>
</dbReference>
<dbReference type="InterPro" id="IPR008030">
    <property type="entry name" value="NmrA-like"/>
</dbReference>
<protein>
    <recommendedName>
        <fullName evidence="3">NmrA-like domain-containing protein</fullName>
    </recommendedName>
</protein>
<evidence type="ECO:0000259" key="3">
    <source>
        <dbReference type="Pfam" id="PF05368"/>
    </source>
</evidence>
<evidence type="ECO:0000256" key="2">
    <source>
        <dbReference type="ARBA" id="ARBA00022857"/>
    </source>
</evidence>
<dbReference type="Gene3D" id="3.40.50.720">
    <property type="entry name" value="NAD(P)-binding Rossmann-like Domain"/>
    <property type="match status" value="1"/>
</dbReference>
<keyword evidence="5" id="KW-1185">Reference proteome</keyword>
<accession>A0ABT3T8M0</accession>
<evidence type="ECO:0000256" key="1">
    <source>
        <dbReference type="ARBA" id="ARBA00006328"/>
    </source>
</evidence>